<keyword evidence="5" id="KW-1185">Reference proteome</keyword>
<evidence type="ECO:0000313" key="4">
    <source>
        <dbReference type="EMBL" id="SFU50154.1"/>
    </source>
</evidence>
<dbReference type="OrthoDB" id="9794018at2"/>
<proteinExistence type="inferred from homology"/>
<comment type="pathway">
    <text evidence="2">Sulfur metabolism; hydrogen sulfide biosynthesis; sulfite from sulfate.</text>
</comment>
<dbReference type="Pfam" id="PF01507">
    <property type="entry name" value="PAPS_reduct"/>
    <property type="match status" value="1"/>
</dbReference>
<dbReference type="GO" id="GO:0004604">
    <property type="term" value="F:phosphoadenylyl-sulfate reductase (thioredoxin) activity"/>
    <property type="evidence" value="ECO:0007669"/>
    <property type="project" value="TreeGrafter"/>
</dbReference>
<dbReference type="RefSeq" id="WP_093024798.1">
    <property type="nucleotide sequence ID" value="NZ_FPBK01000005.1"/>
</dbReference>
<dbReference type="GO" id="GO:0019379">
    <property type="term" value="P:sulfate assimilation, phosphoadenylyl sulfate reduction by phosphoadenylyl-sulfate reductase (thioredoxin)"/>
    <property type="evidence" value="ECO:0007669"/>
    <property type="project" value="TreeGrafter"/>
</dbReference>
<comment type="similarity">
    <text evidence="1">Belongs to the PAPS reductase family. CysH subfamily.</text>
</comment>
<dbReference type="SUPFAM" id="SSF52402">
    <property type="entry name" value="Adenine nucleotide alpha hydrolases-like"/>
    <property type="match status" value="1"/>
</dbReference>
<organism evidence="4 5">
    <name type="scientific">Pustulibacterium marinum</name>
    <dbReference type="NCBI Taxonomy" id="1224947"/>
    <lineage>
        <taxon>Bacteria</taxon>
        <taxon>Pseudomonadati</taxon>
        <taxon>Bacteroidota</taxon>
        <taxon>Flavobacteriia</taxon>
        <taxon>Flavobacteriales</taxon>
        <taxon>Flavobacteriaceae</taxon>
        <taxon>Pustulibacterium</taxon>
    </lineage>
</organism>
<evidence type="ECO:0000313" key="5">
    <source>
        <dbReference type="Proteomes" id="UP000199138"/>
    </source>
</evidence>
<dbReference type="GO" id="GO:0005737">
    <property type="term" value="C:cytoplasm"/>
    <property type="evidence" value="ECO:0007669"/>
    <property type="project" value="TreeGrafter"/>
</dbReference>
<protein>
    <submittedName>
        <fullName evidence="4">Phosphoadenosine phosphosulfate reductase</fullName>
    </submittedName>
</protein>
<dbReference type="STRING" id="1224947.SAMN05216480_105131"/>
<dbReference type="AlphaFoldDB" id="A0A1I7GNY1"/>
<evidence type="ECO:0000256" key="1">
    <source>
        <dbReference type="ARBA" id="ARBA00009732"/>
    </source>
</evidence>
<accession>A0A1I7GNY1</accession>
<feature type="domain" description="Phosphoadenosine phosphosulphate reductase" evidence="3">
    <location>
        <begin position="33"/>
        <end position="184"/>
    </location>
</feature>
<name>A0A1I7GNY1_9FLAO</name>
<dbReference type="PANTHER" id="PTHR46509:SF1">
    <property type="entry name" value="PHOSPHOADENOSINE PHOSPHOSULFATE REDUCTASE"/>
    <property type="match status" value="1"/>
</dbReference>
<dbReference type="InterPro" id="IPR014729">
    <property type="entry name" value="Rossmann-like_a/b/a_fold"/>
</dbReference>
<evidence type="ECO:0000256" key="2">
    <source>
        <dbReference type="ARBA" id="ARBA00024327"/>
    </source>
</evidence>
<evidence type="ECO:0000259" key="3">
    <source>
        <dbReference type="Pfam" id="PF01507"/>
    </source>
</evidence>
<dbReference type="PANTHER" id="PTHR46509">
    <property type="entry name" value="PHOSPHOADENOSINE PHOSPHOSULFATE REDUCTASE"/>
    <property type="match status" value="1"/>
</dbReference>
<dbReference type="Proteomes" id="UP000199138">
    <property type="component" value="Unassembled WGS sequence"/>
</dbReference>
<reference evidence="4 5" key="1">
    <citation type="submission" date="2016-10" db="EMBL/GenBank/DDBJ databases">
        <authorList>
            <person name="de Groot N.N."/>
        </authorList>
    </citation>
    <scope>NUCLEOTIDE SEQUENCE [LARGE SCALE GENOMIC DNA]</scope>
    <source>
        <strain evidence="4 5">CGMCC 1.12333</strain>
    </source>
</reference>
<dbReference type="Gene3D" id="3.40.50.620">
    <property type="entry name" value="HUPs"/>
    <property type="match status" value="1"/>
</dbReference>
<sequence>MKVAEDILKYNAILKDKSPREIVEWVLSFAERPVITSNFGPYSSSLLHLCSSVMPSMPVLWCDTGFNTEDTYKHIEKTRKQLGLNVKKYEPNLSKEFISFFYGVPEPENEKHQLFTEIVKLEPFRRAMNEHKPDVWFSNIRQSQTAHRASLDILSFTKDGVLKVSPFFYYNNKEIYEYIQEHKLTNEFNYFDPTKVYSNRECGIHLS</sequence>
<dbReference type="InterPro" id="IPR002500">
    <property type="entry name" value="PAPS_reduct_dom"/>
</dbReference>
<dbReference type="EMBL" id="FPBK01000005">
    <property type="protein sequence ID" value="SFU50154.1"/>
    <property type="molecule type" value="Genomic_DNA"/>
</dbReference>
<gene>
    <name evidence="4" type="ORF">SAMN05216480_105131</name>
</gene>